<proteinExistence type="predicted"/>
<keyword evidence="2" id="KW-1185">Reference proteome</keyword>
<dbReference type="AlphaFoldDB" id="A0A1L9V1X9"/>
<dbReference type="GeneID" id="93574648"/>
<sequence>MKILGLYQYPGFQVNVLNMIFSCLDALEDFWRREKIRVFLAVNHSLVIYRLCRPLFSTISQ</sequence>
<evidence type="ECO:0000313" key="1">
    <source>
        <dbReference type="EMBL" id="OJJ77954.1"/>
    </source>
</evidence>
<accession>A0A1L9V1X9</accession>
<evidence type="ECO:0000313" key="2">
    <source>
        <dbReference type="Proteomes" id="UP000184499"/>
    </source>
</evidence>
<name>A0A1L9V1X9_ASPBC</name>
<gene>
    <name evidence="1" type="ORF">ASPBRDRAFT_252764</name>
</gene>
<dbReference type="VEuPathDB" id="FungiDB:ASPBRDRAFT_252764"/>
<dbReference type="PROSITE" id="PS51257">
    <property type="entry name" value="PROKAR_LIPOPROTEIN"/>
    <property type="match status" value="1"/>
</dbReference>
<dbReference type="Proteomes" id="UP000184499">
    <property type="component" value="Unassembled WGS sequence"/>
</dbReference>
<dbReference type="EMBL" id="KV878679">
    <property type="protein sequence ID" value="OJJ77954.1"/>
    <property type="molecule type" value="Genomic_DNA"/>
</dbReference>
<organism evidence="1 2">
    <name type="scientific">Aspergillus brasiliensis (strain CBS 101740 / IMI 381727 / IBT 21946)</name>
    <dbReference type="NCBI Taxonomy" id="767769"/>
    <lineage>
        <taxon>Eukaryota</taxon>
        <taxon>Fungi</taxon>
        <taxon>Dikarya</taxon>
        <taxon>Ascomycota</taxon>
        <taxon>Pezizomycotina</taxon>
        <taxon>Eurotiomycetes</taxon>
        <taxon>Eurotiomycetidae</taxon>
        <taxon>Eurotiales</taxon>
        <taxon>Aspergillaceae</taxon>
        <taxon>Aspergillus</taxon>
        <taxon>Aspergillus subgen. Circumdati</taxon>
    </lineage>
</organism>
<protein>
    <submittedName>
        <fullName evidence="1">Uncharacterized protein</fullName>
    </submittedName>
</protein>
<dbReference type="RefSeq" id="XP_067485201.1">
    <property type="nucleotide sequence ID" value="XM_067622160.1"/>
</dbReference>
<reference evidence="2" key="1">
    <citation type="journal article" date="2017" name="Genome Biol.">
        <title>Comparative genomics reveals high biological diversity and specific adaptations in the industrially and medically important fungal genus Aspergillus.</title>
        <authorList>
            <person name="de Vries R.P."/>
            <person name="Riley R."/>
            <person name="Wiebenga A."/>
            <person name="Aguilar-Osorio G."/>
            <person name="Amillis S."/>
            <person name="Uchima C.A."/>
            <person name="Anderluh G."/>
            <person name="Asadollahi M."/>
            <person name="Askin M."/>
            <person name="Barry K."/>
            <person name="Battaglia E."/>
            <person name="Bayram O."/>
            <person name="Benocci T."/>
            <person name="Braus-Stromeyer S.A."/>
            <person name="Caldana C."/>
            <person name="Canovas D."/>
            <person name="Cerqueira G.C."/>
            <person name="Chen F."/>
            <person name="Chen W."/>
            <person name="Choi C."/>
            <person name="Clum A."/>
            <person name="Dos Santos R.A."/>
            <person name="Damasio A.R."/>
            <person name="Diallinas G."/>
            <person name="Emri T."/>
            <person name="Fekete E."/>
            <person name="Flipphi M."/>
            <person name="Freyberg S."/>
            <person name="Gallo A."/>
            <person name="Gournas C."/>
            <person name="Habgood R."/>
            <person name="Hainaut M."/>
            <person name="Harispe M.L."/>
            <person name="Henrissat B."/>
            <person name="Hilden K.S."/>
            <person name="Hope R."/>
            <person name="Hossain A."/>
            <person name="Karabika E."/>
            <person name="Karaffa L."/>
            <person name="Karanyi Z."/>
            <person name="Krasevec N."/>
            <person name="Kuo A."/>
            <person name="Kusch H."/>
            <person name="LaButti K."/>
            <person name="Lagendijk E.L."/>
            <person name="Lapidus A."/>
            <person name="Levasseur A."/>
            <person name="Lindquist E."/>
            <person name="Lipzen A."/>
            <person name="Logrieco A.F."/>
            <person name="MacCabe A."/>
            <person name="Maekelae M.R."/>
            <person name="Malavazi I."/>
            <person name="Melin P."/>
            <person name="Meyer V."/>
            <person name="Mielnichuk N."/>
            <person name="Miskei M."/>
            <person name="Molnar A.P."/>
            <person name="Mule G."/>
            <person name="Ngan C.Y."/>
            <person name="Orejas M."/>
            <person name="Orosz E."/>
            <person name="Ouedraogo J.P."/>
            <person name="Overkamp K.M."/>
            <person name="Park H.-S."/>
            <person name="Perrone G."/>
            <person name="Piumi F."/>
            <person name="Punt P.J."/>
            <person name="Ram A.F."/>
            <person name="Ramon A."/>
            <person name="Rauscher S."/>
            <person name="Record E."/>
            <person name="Riano-Pachon D.M."/>
            <person name="Robert V."/>
            <person name="Roehrig J."/>
            <person name="Ruller R."/>
            <person name="Salamov A."/>
            <person name="Salih N.S."/>
            <person name="Samson R.A."/>
            <person name="Sandor E."/>
            <person name="Sanguinetti M."/>
            <person name="Schuetze T."/>
            <person name="Sepcic K."/>
            <person name="Shelest E."/>
            <person name="Sherlock G."/>
            <person name="Sophianopoulou V."/>
            <person name="Squina F.M."/>
            <person name="Sun H."/>
            <person name="Susca A."/>
            <person name="Todd R.B."/>
            <person name="Tsang A."/>
            <person name="Unkles S.E."/>
            <person name="van de Wiele N."/>
            <person name="van Rossen-Uffink D."/>
            <person name="Oliveira J.V."/>
            <person name="Vesth T.C."/>
            <person name="Visser J."/>
            <person name="Yu J.-H."/>
            <person name="Zhou M."/>
            <person name="Andersen M.R."/>
            <person name="Archer D.B."/>
            <person name="Baker S.E."/>
            <person name="Benoit I."/>
            <person name="Brakhage A.A."/>
            <person name="Braus G.H."/>
            <person name="Fischer R."/>
            <person name="Frisvad J.C."/>
            <person name="Goldman G.H."/>
            <person name="Houbraken J."/>
            <person name="Oakley B."/>
            <person name="Pocsi I."/>
            <person name="Scazzocchio C."/>
            <person name="Seiboth B."/>
            <person name="vanKuyk P.A."/>
            <person name="Wortman J."/>
            <person name="Dyer P.S."/>
            <person name="Grigoriev I.V."/>
        </authorList>
    </citation>
    <scope>NUCLEOTIDE SEQUENCE [LARGE SCALE GENOMIC DNA]</scope>
    <source>
        <strain evidence="2">CBS 101740 / IMI 381727 / IBT 21946</strain>
    </source>
</reference>